<dbReference type="SUPFAM" id="SSF103481">
    <property type="entry name" value="Multidrug resistance efflux transporter EmrE"/>
    <property type="match status" value="2"/>
</dbReference>
<feature type="transmembrane region" description="Helical" evidence="6">
    <location>
        <begin position="250"/>
        <end position="268"/>
    </location>
</feature>
<keyword evidence="9" id="KW-1185">Reference proteome</keyword>
<comment type="caution">
    <text evidence="8">The sequence shown here is derived from an EMBL/GenBank/DDBJ whole genome shotgun (WGS) entry which is preliminary data.</text>
</comment>
<evidence type="ECO:0000256" key="5">
    <source>
        <dbReference type="ARBA" id="ARBA00023136"/>
    </source>
</evidence>
<keyword evidence="4 6" id="KW-1133">Transmembrane helix</keyword>
<evidence type="ECO:0000313" key="9">
    <source>
        <dbReference type="Proteomes" id="UP000332515"/>
    </source>
</evidence>
<feature type="transmembrane region" description="Helical" evidence="6">
    <location>
        <begin position="218"/>
        <end position="238"/>
    </location>
</feature>
<keyword evidence="5 6" id="KW-0472">Membrane</keyword>
<feature type="transmembrane region" description="Helical" evidence="6">
    <location>
        <begin position="274"/>
        <end position="293"/>
    </location>
</feature>
<dbReference type="AlphaFoldDB" id="A0A6A7XXM5"/>
<dbReference type="Proteomes" id="UP000332515">
    <property type="component" value="Unassembled WGS sequence"/>
</dbReference>
<dbReference type="InterPro" id="IPR050638">
    <property type="entry name" value="AA-Vitamin_Transporters"/>
</dbReference>
<accession>A0A6A7XXM5</accession>
<feature type="domain" description="EamA" evidence="7">
    <location>
        <begin position="10"/>
        <end position="141"/>
    </location>
</feature>
<dbReference type="PANTHER" id="PTHR32322:SF2">
    <property type="entry name" value="EAMA DOMAIN-CONTAINING PROTEIN"/>
    <property type="match status" value="1"/>
</dbReference>
<keyword evidence="3 6" id="KW-0812">Transmembrane</keyword>
<evidence type="ECO:0000256" key="4">
    <source>
        <dbReference type="ARBA" id="ARBA00022989"/>
    </source>
</evidence>
<evidence type="ECO:0000256" key="2">
    <source>
        <dbReference type="ARBA" id="ARBA00007362"/>
    </source>
</evidence>
<feature type="transmembrane region" description="Helical" evidence="6">
    <location>
        <begin position="188"/>
        <end position="206"/>
    </location>
</feature>
<organism evidence="8 9">
    <name type="scientific">Segnochrobactrum spirostomi</name>
    <dbReference type="NCBI Taxonomy" id="2608987"/>
    <lineage>
        <taxon>Bacteria</taxon>
        <taxon>Pseudomonadati</taxon>
        <taxon>Pseudomonadota</taxon>
        <taxon>Alphaproteobacteria</taxon>
        <taxon>Hyphomicrobiales</taxon>
        <taxon>Segnochrobactraceae</taxon>
        <taxon>Segnochrobactrum</taxon>
    </lineage>
</organism>
<gene>
    <name evidence="8" type="ORF">F0357_00370</name>
</gene>
<dbReference type="Pfam" id="PF00892">
    <property type="entry name" value="EamA"/>
    <property type="match status" value="2"/>
</dbReference>
<feature type="transmembrane region" description="Helical" evidence="6">
    <location>
        <begin position="154"/>
        <end position="176"/>
    </location>
</feature>
<feature type="transmembrane region" description="Helical" evidence="6">
    <location>
        <begin position="39"/>
        <end position="58"/>
    </location>
</feature>
<evidence type="ECO:0000256" key="3">
    <source>
        <dbReference type="ARBA" id="ARBA00022692"/>
    </source>
</evidence>
<feature type="transmembrane region" description="Helical" evidence="6">
    <location>
        <begin position="7"/>
        <end position="27"/>
    </location>
</feature>
<evidence type="ECO:0000256" key="1">
    <source>
        <dbReference type="ARBA" id="ARBA00004141"/>
    </source>
</evidence>
<dbReference type="GO" id="GO:0016020">
    <property type="term" value="C:membrane"/>
    <property type="evidence" value="ECO:0007669"/>
    <property type="project" value="UniProtKB-SubCell"/>
</dbReference>
<feature type="transmembrane region" description="Helical" evidence="6">
    <location>
        <begin position="124"/>
        <end position="142"/>
    </location>
</feature>
<dbReference type="EMBL" id="VWNA01000001">
    <property type="protein sequence ID" value="MQT11155.1"/>
    <property type="molecule type" value="Genomic_DNA"/>
</dbReference>
<protein>
    <submittedName>
        <fullName evidence="8">DMT family transporter</fullName>
    </submittedName>
</protein>
<comment type="similarity">
    <text evidence="2">Belongs to the EamA transporter family.</text>
</comment>
<reference evidence="8 9" key="1">
    <citation type="submission" date="2019-09" db="EMBL/GenBank/DDBJ databases">
        <title>Segnochrobactrum spirostomi gen. nov., sp. nov., isolated from the ciliate Spirostomum cf. yagiui and description of a novel family, Segnochrobactraceae fam. nov. within the order Rhizobiales of the class Alphaproteobacteria.</title>
        <authorList>
            <person name="Akter S."/>
            <person name="Shazib S.U.A."/>
            <person name="Shin M.K."/>
        </authorList>
    </citation>
    <scope>NUCLEOTIDE SEQUENCE [LARGE SCALE GENOMIC DNA]</scope>
    <source>
        <strain evidence="8 9">Sp-1</strain>
    </source>
</reference>
<proteinExistence type="inferred from homology"/>
<dbReference type="InterPro" id="IPR037185">
    <property type="entry name" value="EmrE-like"/>
</dbReference>
<feature type="transmembrane region" description="Helical" evidence="6">
    <location>
        <begin position="94"/>
        <end position="112"/>
    </location>
</feature>
<comment type="subcellular location">
    <subcellularLocation>
        <location evidence="1">Membrane</location>
        <topology evidence="1">Multi-pass membrane protein</topology>
    </subcellularLocation>
</comment>
<feature type="transmembrane region" description="Helical" evidence="6">
    <location>
        <begin position="70"/>
        <end position="88"/>
    </location>
</feature>
<evidence type="ECO:0000313" key="8">
    <source>
        <dbReference type="EMBL" id="MQT11155.1"/>
    </source>
</evidence>
<dbReference type="PANTHER" id="PTHR32322">
    <property type="entry name" value="INNER MEMBRANE TRANSPORTER"/>
    <property type="match status" value="1"/>
</dbReference>
<evidence type="ECO:0000256" key="6">
    <source>
        <dbReference type="SAM" id="Phobius"/>
    </source>
</evidence>
<dbReference type="InterPro" id="IPR000620">
    <property type="entry name" value="EamA_dom"/>
</dbReference>
<name>A0A6A7XXM5_9HYPH</name>
<feature type="domain" description="EamA" evidence="7">
    <location>
        <begin position="156"/>
        <end position="292"/>
    </location>
</feature>
<evidence type="ECO:0000259" key="7">
    <source>
        <dbReference type="Pfam" id="PF00892"/>
    </source>
</evidence>
<sequence>MVWSASPMTAVLFAVIVIAWGFSWFAIHLQIGTVPPEISIFWRFALSAVLMWLLLAVTGRLRRLDLRQHGWFALMGASLFGLNFVLIYSATQHIASGIVSVVFTMATIFNAFNQWALLKIAPKPRTLAGAAFGIVGIALLFADQIAGLGRDHGAALGIALAAAGTYVFSLGNLASVGAVKAGADLPNAVARGMTWGTLFLGIYGLARGHGFPIALTPTYLGSLVYLAVVASVIGFLAYLSLVARVGADRAAYSTVLFPLIALVVSTFLESYAWTLHALVGLALILIGNVVIFVRTPSRTAAPPPMGKTRRA</sequence>